<sequence>MKKNIALVQFAVTVGDVAANYTRVEQLLTEAVASYPDIIVLPETWNTGFAPTPALKDMADPDGERTRHFLSDFAKKHAVNIVGGSVATVKKGYVYNTTYVLDRQGSVISEYDKIHGFSPAKEEKFFTGGNHIHHFMLDDIPCSSCICYDIRFPELVRTAALQGVDLFFVPAQWPTIRLRHWEILNIARAVENQMFLCAVNGCGQLGKVTCAGNSLLLDPWGEEILHLDGTEQVRTASIDLSILKDIRQRINVFHDRKPGLYRSDY</sequence>
<dbReference type="Pfam" id="PF00795">
    <property type="entry name" value="CN_hydrolase"/>
    <property type="match status" value="1"/>
</dbReference>
<dbReference type="InterPro" id="IPR003010">
    <property type="entry name" value="C-N_Hydrolase"/>
</dbReference>
<dbReference type="CDD" id="cd07583">
    <property type="entry name" value="nitrilase_5"/>
    <property type="match status" value="1"/>
</dbReference>
<keyword evidence="4" id="KW-1185">Reference proteome</keyword>
<proteinExistence type="inferred from homology"/>
<evidence type="ECO:0000259" key="2">
    <source>
        <dbReference type="PROSITE" id="PS50263"/>
    </source>
</evidence>
<accession>A0ABS2GF06</accession>
<gene>
    <name evidence="3" type="ORF">H6A01_03575</name>
</gene>
<reference evidence="3 4" key="1">
    <citation type="journal article" date="2021" name="Sci. Rep.">
        <title>The distribution of antibiotic resistance genes in chicken gut microbiota commensals.</title>
        <authorList>
            <person name="Juricova H."/>
            <person name="Matiasovicova J."/>
            <person name="Kubasova T."/>
            <person name="Cejkova D."/>
            <person name="Rychlik I."/>
        </authorList>
    </citation>
    <scope>NUCLEOTIDE SEQUENCE [LARGE SCALE GENOMIC DNA]</scope>
    <source>
        <strain evidence="3 4">An537</strain>
    </source>
</reference>
<keyword evidence="3" id="KW-0378">Hydrolase</keyword>
<name>A0ABS2GF06_9FIRM</name>
<evidence type="ECO:0000313" key="4">
    <source>
        <dbReference type="Proteomes" id="UP000707138"/>
    </source>
</evidence>
<feature type="domain" description="CN hydrolase" evidence="2">
    <location>
        <begin position="3"/>
        <end position="240"/>
    </location>
</feature>
<evidence type="ECO:0000313" key="3">
    <source>
        <dbReference type="EMBL" id="MBM6912410.1"/>
    </source>
</evidence>
<comment type="similarity">
    <text evidence="1">Belongs to the carbon-nitrogen hydrolase superfamily. NIT1/NIT2 family.</text>
</comment>
<dbReference type="Proteomes" id="UP000707138">
    <property type="component" value="Unassembled WGS sequence"/>
</dbReference>
<dbReference type="EMBL" id="JACJLA010000004">
    <property type="protein sequence ID" value="MBM6912410.1"/>
    <property type="molecule type" value="Genomic_DNA"/>
</dbReference>
<organism evidence="3 4">
    <name type="scientific">Veillonella magna</name>
    <dbReference type="NCBI Taxonomy" id="464322"/>
    <lineage>
        <taxon>Bacteria</taxon>
        <taxon>Bacillati</taxon>
        <taxon>Bacillota</taxon>
        <taxon>Negativicutes</taxon>
        <taxon>Veillonellales</taxon>
        <taxon>Veillonellaceae</taxon>
        <taxon>Veillonella</taxon>
    </lineage>
</organism>
<dbReference type="Gene3D" id="3.60.110.10">
    <property type="entry name" value="Carbon-nitrogen hydrolase"/>
    <property type="match status" value="1"/>
</dbReference>
<dbReference type="InterPro" id="IPR036526">
    <property type="entry name" value="C-N_Hydrolase_sf"/>
</dbReference>
<dbReference type="GO" id="GO:0016787">
    <property type="term" value="F:hydrolase activity"/>
    <property type="evidence" value="ECO:0007669"/>
    <property type="project" value="UniProtKB-KW"/>
</dbReference>
<protein>
    <submittedName>
        <fullName evidence="3">Carbon-nitrogen family hydrolase</fullName>
    </submittedName>
</protein>
<dbReference type="RefSeq" id="WP_205087580.1">
    <property type="nucleotide sequence ID" value="NZ_JACJLA010000004.1"/>
</dbReference>
<evidence type="ECO:0000256" key="1">
    <source>
        <dbReference type="ARBA" id="ARBA00010613"/>
    </source>
</evidence>
<comment type="caution">
    <text evidence="3">The sequence shown here is derived from an EMBL/GenBank/DDBJ whole genome shotgun (WGS) entry which is preliminary data.</text>
</comment>
<dbReference type="SUPFAM" id="SSF56317">
    <property type="entry name" value="Carbon-nitrogen hydrolase"/>
    <property type="match status" value="1"/>
</dbReference>
<dbReference type="PROSITE" id="PS50263">
    <property type="entry name" value="CN_HYDROLASE"/>
    <property type="match status" value="1"/>
</dbReference>
<dbReference type="PANTHER" id="PTHR23088">
    <property type="entry name" value="NITRILASE-RELATED"/>
    <property type="match status" value="1"/>
</dbReference>
<dbReference type="PANTHER" id="PTHR23088:SF27">
    <property type="entry name" value="DEAMINATED GLUTATHIONE AMIDASE"/>
    <property type="match status" value="1"/>
</dbReference>